<reference evidence="7" key="1">
    <citation type="submission" date="2021-04" db="EMBL/GenBank/DDBJ databases">
        <authorList>
            <person name="Tunstrom K."/>
        </authorList>
    </citation>
    <scope>NUCLEOTIDE SEQUENCE</scope>
</reference>
<comment type="subcellular location">
    <subcellularLocation>
        <location evidence="1">Peroxisome</location>
    </subcellularLocation>
</comment>
<evidence type="ECO:0000313" key="8">
    <source>
        <dbReference type="Proteomes" id="UP000691718"/>
    </source>
</evidence>
<comment type="caution">
    <text evidence="7">The sequence shown here is derived from an EMBL/GenBank/DDBJ whole genome shotgun (WGS) entry which is preliminary data.</text>
</comment>
<dbReference type="OrthoDB" id="10253869at2759"/>
<keyword evidence="4" id="KW-0576">Peroxisome</keyword>
<dbReference type="Pfam" id="PF00501">
    <property type="entry name" value="AMP-binding"/>
    <property type="match status" value="1"/>
</dbReference>
<organism evidence="7 8">
    <name type="scientific">Parnassius apollo</name>
    <name type="common">Apollo butterfly</name>
    <name type="synonym">Papilio apollo</name>
    <dbReference type="NCBI Taxonomy" id="110799"/>
    <lineage>
        <taxon>Eukaryota</taxon>
        <taxon>Metazoa</taxon>
        <taxon>Ecdysozoa</taxon>
        <taxon>Arthropoda</taxon>
        <taxon>Hexapoda</taxon>
        <taxon>Insecta</taxon>
        <taxon>Pterygota</taxon>
        <taxon>Neoptera</taxon>
        <taxon>Endopterygota</taxon>
        <taxon>Lepidoptera</taxon>
        <taxon>Glossata</taxon>
        <taxon>Ditrysia</taxon>
        <taxon>Papilionoidea</taxon>
        <taxon>Papilionidae</taxon>
        <taxon>Parnassiinae</taxon>
        <taxon>Parnassini</taxon>
        <taxon>Parnassius</taxon>
        <taxon>Parnassius</taxon>
    </lineage>
</organism>
<dbReference type="InterPro" id="IPR000873">
    <property type="entry name" value="AMP-dep_synth/lig_dom"/>
</dbReference>
<dbReference type="Pfam" id="PF13193">
    <property type="entry name" value="AMP-binding_C"/>
    <property type="match status" value="1"/>
</dbReference>
<name>A0A8S3Y031_PARAO</name>
<evidence type="ECO:0000256" key="4">
    <source>
        <dbReference type="ARBA" id="ARBA00023140"/>
    </source>
</evidence>
<dbReference type="InterPro" id="IPR025110">
    <property type="entry name" value="AMP-bd_C"/>
</dbReference>
<dbReference type="FunFam" id="3.30.300.30:FF:000007">
    <property type="entry name" value="4-coumarate--CoA ligase 2"/>
    <property type="match status" value="1"/>
</dbReference>
<evidence type="ECO:0000259" key="6">
    <source>
        <dbReference type="Pfam" id="PF13193"/>
    </source>
</evidence>
<keyword evidence="8" id="KW-1185">Reference proteome</keyword>
<accession>A0A8S3Y031</accession>
<proteinExistence type="inferred from homology"/>
<evidence type="ECO:0000256" key="3">
    <source>
        <dbReference type="ARBA" id="ARBA00022598"/>
    </source>
</evidence>
<dbReference type="GO" id="GO:0016405">
    <property type="term" value="F:CoA-ligase activity"/>
    <property type="evidence" value="ECO:0007669"/>
    <property type="project" value="TreeGrafter"/>
</dbReference>
<dbReference type="AlphaFoldDB" id="A0A8S3Y031"/>
<comment type="similarity">
    <text evidence="2">Belongs to the ATP-dependent AMP-binding enzyme family.</text>
</comment>
<evidence type="ECO:0000259" key="5">
    <source>
        <dbReference type="Pfam" id="PF00501"/>
    </source>
</evidence>
<feature type="domain" description="AMP-binding enzyme C-terminal" evidence="6">
    <location>
        <begin position="436"/>
        <end position="512"/>
    </location>
</feature>
<keyword evidence="3" id="KW-0436">Ligase</keyword>
<feature type="domain" description="AMP-dependent synthetase/ligase" evidence="5">
    <location>
        <begin position="24"/>
        <end position="379"/>
    </location>
</feature>
<protein>
    <submittedName>
        <fullName evidence="7">(apollo) hypothetical protein</fullName>
    </submittedName>
</protein>
<dbReference type="EMBL" id="CAJQZP010001449">
    <property type="protein sequence ID" value="CAG5047599.1"/>
    <property type="molecule type" value="Genomic_DNA"/>
</dbReference>
<dbReference type="GO" id="GO:0005777">
    <property type="term" value="C:peroxisome"/>
    <property type="evidence" value="ECO:0007669"/>
    <property type="project" value="UniProtKB-SubCell"/>
</dbReference>
<dbReference type="PANTHER" id="PTHR24096">
    <property type="entry name" value="LONG-CHAIN-FATTY-ACID--COA LIGASE"/>
    <property type="match status" value="1"/>
</dbReference>
<dbReference type="Proteomes" id="UP000691718">
    <property type="component" value="Unassembled WGS sequence"/>
</dbReference>
<dbReference type="PANTHER" id="PTHR24096:SF149">
    <property type="entry name" value="AMP-BINDING DOMAIN-CONTAINING PROTEIN-RELATED"/>
    <property type="match status" value="1"/>
</dbReference>
<evidence type="ECO:0000256" key="2">
    <source>
        <dbReference type="ARBA" id="ARBA00006432"/>
    </source>
</evidence>
<sequence length="528" mass="59523">MMNQSLQSLLSEYSHIGHLFVDCMRRNPDFTCQIDAATGQEETNASVLSRSIRLAQALRKFGLRPGDVIALGGNNHLDLHIPYYAALLNGYPIAGVDPLFKYNELRSLLKITQPKIAFCQHTSQEKYKRAAHDLVLDLKTVTFEEGEGSMQELLGTYDAVEPEAEFKIAEFDVDKIYAFLISTSGTTGFPKVAAFKHRIIMEKLLYFTKHSNNARTMRTIGLNLSSIQWISGFFNAIIMPLLNQIKLQTSRSGDIDHLIEMINKYKPHSMLMSPRLMSVLLMHCDEVDLSCLKEIFVTGSKSKVNMINKLRTRLQKGTIIMEAYGMTETLGPVLTPNVNGPSGSCGKPTYGYAIKLVDPDTGLEIKEPYQNGELLAKGLCFTEYLGNPEETRKSFTEDGYFKTGDLLYRDEKDNYFFVDRIKMLIKYRESQIVPSELEELILQHHGVLDVCVTSIPHPDDGQHPVACVIRKPDSTVTAQEIKELVSNHLEKYKELRGGVVFVDKLPMTFSGKIVQGKIKELVLNAHRE</sequence>
<evidence type="ECO:0000256" key="1">
    <source>
        <dbReference type="ARBA" id="ARBA00004275"/>
    </source>
</evidence>
<gene>
    <name evidence="7" type="ORF">PAPOLLO_LOCUS23993</name>
</gene>
<evidence type="ECO:0000313" key="7">
    <source>
        <dbReference type="EMBL" id="CAG5047599.1"/>
    </source>
</evidence>